<gene>
    <name evidence="1" type="ORF">FOTG_00058</name>
</gene>
<sequence length="402" mass="45892">MTQRSITWRCIHVSQEDLYHIPGHFVGLSMHSGYFEVAAPSYTPDNNQHSIQSIENTPVTQLPISHEVAVQHGLEHARRDAFKVFLTQAIKGIRKYGPDLATYYRRRYIYYRPWIEYAVLINDLPTPSDAETFISMILFLSLAGMKLDGILSRQVMAMTTEQVLEQLHTKLTREMWSDKPRVDFLATVHWLIVKSGGVSHVEIQKTLRSVERIVPELMSRDHAVEPIGNANIAAVLETLPRCRALSEHNVNMEFIQKLAHQLEHVHILAIAGMPFFVRLDLVPTSELTGFATFTKTVFDLCTSLNLYENGERLFAIWTYIHSTQNDELRKRLRPHAHYFLAKFGESLMSASNPSQMVLDVVAMACVTSLFLTPWGTETYRSAPILDFDHMVKAPQHGAYRAD</sequence>
<reference evidence="1" key="2">
    <citation type="submission" date="2012-05" db="EMBL/GenBank/DDBJ databases">
        <title>The Genome Annotation of Fusarium oxysporum Cotton.</title>
        <authorList>
            <consortium name="The Broad Institute Genomics Platform"/>
            <person name="Ma L.-J."/>
            <person name="Corby-Kistler H."/>
            <person name="Broz K."/>
            <person name="Gale L.R."/>
            <person name="Jonkers W."/>
            <person name="O'Donnell K."/>
            <person name="Ploetz R."/>
            <person name="Steinberg C."/>
            <person name="Schwartz D.C."/>
            <person name="VanEtten H."/>
            <person name="Zhou S."/>
            <person name="Young S.K."/>
            <person name="Zeng Q."/>
            <person name="Gargeya S."/>
            <person name="Fitzgerald M."/>
            <person name="Abouelleil A."/>
            <person name="Alvarado L."/>
            <person name="Chapman S.B."/>
            <person name="Gainer-Dewar J."/>
            <person name="Goldberg J."/>
            <person name="Griggs A."/>
            <person name="Gujja S."/>
            <person name="Hansen M."/>
            <person name="Howarth C."/>
            <person name="Imamovic A."/>
            <person name="Ireland A."/>
            <person name="Larimer J."/>
            <person name="McCowan C."/>
            <person name="Murphy C."/>
            <person name="Pearson M."/>
            <person name="Poon T.W."/>
            <person name="Priest M."/>
            <person name="Roberts A."/>
            <person name="Saif S."/>
            <person name="Shea T."/>
            <person name="Sykes S."/>
            <person name="Wortman J."/>
            <person name="Nusbaum C."/>
            <person name="Birren B."/>
        </authorList>
    </citation>
    <scope>NUCLEOTIDE SEQUENCE</scope>
    <source>
        <strain evidence="1">25433</strain>
    </source>
</reference>
<proteinExistence type="predicted"/>
<dbReference type="AlphaFoldDB" id="X0MBI7"/>
<dbReference type="EMBL" id="JH657918">
    <property type="protein sequence ID" value="EXM35604.1"/>
    <property type="molecule type" value="Genomic_DNA"/>
</dbReference>
<organism evidence="1">
    <name type="scientific">Fusarium oxysporum f. sp. vasinfectum 25433</name>
    <dbReference type="NCBI Taxonomy" id="1089449"/>
    <lineage>
        <taxon>Eukaryota</taxon>
        <taxon>Fungi</taxon>
        <taxon>Dikarya</taxon>
        <taxon>Ascomycota</taxon>
        <taxon>Pezizomycotina</taxon>
        <taxon>Sordariomycetes</taxon>
        <taxon>Hypocreomycetidae</taxon>
        <taxon>Hypocreales</taxon>
        <taxon>Nectriaceae</taxon>
        <taxon>Fusarium</taxon>
        <taxon>Fusarium oxysporum species complex</taxon>
    </lineage>
</organism>
<dbReference type="Proteomes" id="UP000030701">
    <property type="component" value="Unassembled WGS sequence"/>
</dbReference>
<reference evidence="1" key="1">
    <citation type="submission" date="2011-11" db="EMBL/GenBank/DDBJ databases">
        <title>The Genome Sequence of Fusarium oxysporum Cotton.</title>
        <authorList>
            <consortium name="The Broad Institute Genome Sequencing Platform"/>
            <person name="Ma L.-J."/>
            <person name="Gale L.R."/>
            <person name="Schwartz D.C."/>
            <person name="Zhou S."/>
            <person name="Corby-Kistler H."/>
            <person name="Young S.K."/>
            <person name="Zeng Q."/>
            <person name="Gargeya S."/>
            <person name="Fitzgerald M."/>
            <person name="Haas B."/>
            <person name="Abouelleil A."/>
            <person name="Alvarado L."/>
            <person name="Arachchi H.M."/>
            <person name="Berlin A."/>
            <person name="Brown A."/>
            <person name="Chapman S.B."/>
            <person name="Chen Z."/>
            <person name="Dunbar C."/>
            <person name="Freedman E."/>
            <person name="Gearin G."/>
            <person name="Goldberg J."/>
            <person name="Griggs A."/>
            <person name="Gujja S."/>
            <person name="Heiman D."/>
            <person name="Howarth C."/>
            <person name="Larson L."/>
            <person name="Lui A."/>
            <person name="MacDonald P.J.P."/>
            <person name="Montmayeur A."/>
            <person name="Murphy C."/>
            <person name="Neiman D."/>
            <person name="Pearson M."/>
            <person name="Priest M."/>
            <person name="Roberts A."/>
            <person name="Saif S."/>
            <person name="Shea T."/>
            <person name="Shenoy N."/>
            <person name="Sisk P."/>
            <person name="Stolte C."/>
            <person name="Sykes S."/>
            <person name="Wortman J."/>
            <person name="Nusbaum C."/>
            <person name="Birren B."/>
        </authorList>
    </citation>
    <scope>NUCLEOTIDE SEQUENCE [LARGE SCALE GENOMIC DNA]</scope>
    <source>
        <strain evidence="1">25433</strain>
    </source>
</reference>
<accession>X0MBI7</accession>
<protein>
    <submittedName>
        <fullName evidence="1">Uncharacterized protein</fullName>
    </submittedName>
</protein>
<dbReference type="HOGENOM" id="CLU_685185_0_0_1"/>
<dbReference type="OrthoDB" id="5071997at2759"/>
<evidence type="ECO:0000313" key="1">
    <source>
        <dbReference type="EMBL" id="EXM35604.1"/>
    </source>
</evidence>
<name>X0MBI7_FUSOX</name>